<dbReference type="RefSeq" id="WP_146573406.1">
    <property type="nucleotide sequence ID" value="NZ_CP042306.1"/>
</dbReference>
<evidence type="ECO:0000313" key="2">
    <source>
        <dbReference type="EMBL" id="QDZ08657.1"/>
    </source>
</evidence>
<feature type="transmembrane region" description="Helical" evidence="1">
    <location>
        <begin position="157"/>
        <end position="180"/>
    </location>
</feature>
<reference evidence="2 3" key="1">
    <citation type="submission" date="2019-07" db="EMBL/GenBank/DDBJ databases">
        <title>Full genome sequence of Sphingomonas sp. 4R-6-7(HKS19).</title>
        <authorList>
            <person name="Im W.-T."/>
        </authorList>
    </citation>
    <scope>NUCLEOTIDE SEQUENCE [LARGE SCALE GENOMIC DNA]</scope>
    <source>
        <strain evidence="2 3">HKS19</strain>
    </source>
</reference>
<feature type="transmembrane region" description="Helical" evidence="1">
    <location>
        <begin position="232"/>
        <end position="249"/>
    </location>
</feature>
<evidence type="ECO:0000256" key="1">
    <source>
        <dbReference type="SAM" id="Phobius"/>
    </source>
</evidence>
<feature type="transmembrane region" description="Helical" evidence="1">
    <location>
        <begin position="115"/>
        <end position="137"/>
    </location>
</feature>
<feature type="transmembrane region" description="Helical" evidence="1">
    <location>
        <begin position="192"/>
        <end position="212"/>
    </location>
</feature>
<sequence length="263" mass="29109">MDQLDRLPISRHLSLRSLALVSKLEVGLPLIMGLWIVAVSFAVGLRLAFAATPITTTAAAISNVLPYLLVVTAPVITVFLGLRSFKPQTLVAQPTIRLARFGRWRRVDAVTARSLPLFGTGGFMASLMIGILINVPFRTFEFLSGLPALGGMAPDWFRMLFTVMFVDLVFLSCLYGFAFVLALRHVPIFPRFLAGVWVIDVMMQICIARVMAHVSNLPPEVAASLSDMLQGNLKKVLISVTLWLPYLLLSRRVNLTYRLRVPA</sequence>
<keyword evidence="1" id="KW-1133">Transmembrane helix</keyword>
<evidence type="ECO:0000313" key="3">
    <source>
        <dbReference type="Proteomes" id="UP000315673"/>
    </source>
</evidence>
<protein>
    <submittedName>
        <fullName evidence="2">DUF2569 domain-containing protein</fullName>
    </submittedName>
</protein>
<keyword evidence="3" id="KW-1185">Reference proteome</keyword>
<accession>A0A5B8LK78</accession>
<keyword evidence="1" id="KW-0812">Transmembrane</keyword>
<keyword evidence="1" id="KW-0472">Membrane</keyword>
<gene>
    <name evidence="2" type="ORF">FPZ24_15265</name>
</gene>
<dbReference type="AlphaFoldDB" id="A0A5B8LK78"/>
<name>A0A5B8LK78_9SPHN</name>
<feature type="transmembrane region" description="Helical" evidence="1">
    <location>
        <begin position="64"/>
        <end position="82"/>
    </location>
</feature>
<dbReference type="OrthoDB" id="7425212at2"/>
<dbReference type="KEGG" id="spai:FPZ24_15265"/>
<dbReference type="EMBL" id="CP042306">
    <property type="protein sequence ID" value="QDZ08657.1"/>
    <property type="molecule type" value="Genomic_DNA"/>
</dbReference>
<proteinExistence type="predicted"/>
<organism evidence="2 3">
    <name type="scientific">Sphingomonas panacisoli</name>
    <dbReference type="NCBI Taxonomy" id="1813879"/>
    <lineage>
        <taxon>Bacteria</taxon>
        <taxon>Pseudomonadati</taxon>
        <taxon>Pseudomonadota</taxon>
        <taxon>Alphaproteobacteria</taxon>
        <taxon>Sphingomonadales</taxon>
        <taxon>Sphingomonadaceae</taxon>
        <taxon>Sphingomonas</taxon>
    </lineage>
</organism>
<dbReference type="Proteomes" id="UP000315673">
    <property type="component" value="Chromosome"/>
</dbReference>
<feature type="transmembrane region" description="Helical" evidence="1">
    <location>
        <begin position="20"/>
        <end position="44"/>
    </location>
</feature>